<keyword evidence="1" id="KW-1133">Transmembrane helix</keyword>
<dbReference type="AlphaFoldDB" id="A0A1P8UF31"/>
<accession>A0A1P8UF31</accession>
<keyword evidence="1" id="KW-0812">Transmembrane</keyword>
<evidence type="ECO:0000313" key="2">
    <source>
        <dbReference type="EMBL" id="APZ42435.1"/>
    </source>
</evidence>
<keyword evidence="1" id="KW-0472">Membrane</keyword>
<evidence type="ECO:0000256" key="1">
    <source>
        <dbReference type="SAM" id="Phobius"/>
    </source>
</evidence>
<dbReference type="STRING" id="1765967.BW247_04480"/>
<name>A0A1P8UF31_9GAMM</name>
<evidence type="ECO:0000313" key="3">
    <source>
        <dbReference type="Proteomes" id="UP000243807"/>
    </source>
</evidence>
<feature type="transmembrane region" description="Helical" evidence="1">
    <location>
        <begin position="66"/>
        <end position="88"/>
    </location>
</feature>
<gene>
    <name evidence="2" type="ORF">BW247_04480</name>
</gene>
<dbReference type="Proteomes" id="UP000243807">
    <property type="component" value="Chromosome"/>
</dbReference>
<dbReference type="EMBL" id="CP019434">
    <property type="protein sequence ID" value="APZ42435.1"/>
    <property type="molecule type" value="Genomic_DNA"/>
</dbReference>
<sequence>MTQNPGCPSLILNEGPKSWPEATTLMPVVGWGCFSAKNDDVFNPDAVSNPNQSPLLASSAAYRQSVAPWVLLILALFTAVAYVLKLMYWRDVRPPRMLTSIPGALVSGRLLRQWGLRPANAEEVREEGEDPSVERYRRLREHWRHGPERIKTWALFVAILVASFATIFGIAWVEFRPITFH</sequence>
<protein>
    <submittedName>
        <fullName evidence="2">Uncharacterized protein</fullName>
    </submittedName>
</protein>
<reference evidence="2 3" key="1">
    <citation type="submission" date="2017-01" db="EMBL/GenBank/DDBJ databases">
        <title>Draft sequence of Acidihalobacter ferrooxidans strain DSM 14175 (strain V8).</title>
        <authorList>
            <person name="Khaleque H.N."/>
            <person name="Ramsay J.P."/>
            <person name="Murphy R.J.T."/>
            <person name="Kaksonen A.H."/>
            <person name="Boxall N.J."/>
            <person name="Watkin E.L.J."/>
        </authorList>
    </citation>
    <scope>NUCLEOTIDE SEQUENCE [LARGE SCALE GENOMIC DNA]</scope>
    <source>
        <strain evidence="2 3">V8</strain>
    </source>
</reference>
<feature type="transmembrane region" description="Helical" evidence="1">
    <location>
        <begin position="153"/>
        <end position="173"/>
    </location>
</feature>
<keyword evidence="3" id="KW-1185">Reference proteome</keyword>
<organism evidence="2 3">
    <name type="scientific">Acidihalobacter ferrooxydans</name>
    <dbReference type="NCBI Taxonomy" id="1765967"/>
    <lineage>
        <taxon>Bacteria</taxon>
        <taxon>Pseudomonadati</taxon>
        <taxon>Pseudomonadota</taxon>
        <taxon>Gammaproteobacteria</taxon>
        <taxon>Chromatiales</taxon>
        <taxon>Ectothiorhodospiraceae</taxon>
        <taxon>Acidihalobacter</taxon>
    </lineage>
</organism>
<proteinExistence type="predicted"/>
<dbReference type="KEGG" id="afy:BW247_04480"/>